<dbReference type="Proteomes" id="UP000324222">
    <property type="component" value="Unassembled WGS sequence"/>
</dbReference>
<evidence type="ECO:0000313" key="2">
    <source>
        <dbReference type="EMBL" id="MPC75677.1"/>
    </source>
</evidence>
<proteinExistence type="predicted"/>
<protein>
    <submittedName>
        <fullName evidence="2">Uncharacterized protein</fullName>
    </submittedName>
</protein>
<evidence type="ECO:0000256" key="1">
    <source>
        <dbReference type="SAM" id="MobiDB-lite"/>
    </source>
</evidence>
<reference evidence="2 3" key="1">
    <citation type="submission" date="2019-05" db="EMBL/GenBank/DDBJ databases">
        <title>Another draft genome of Portunus trituberculatus and its Hox gene families provides insights of decapod evolution.</title>
        <authorList>
            <person name="Jeong J.-H."/>
            <person name="Song I."/>
            <person name="Kim S."/>
            <person name="Choi T."/>
            <person name="Kim D."/>
            <person name="Ryu S."/>
            <person name="Kim W."/>
        </authorList>
    </citation>
    <scope>NUCLEOTIDE SEQUENCE [LARGE SCALE GENOMIC DNA]</scope>
    <source>
        <tissue evidence="2">Muscle</tissue>
    </source>
</reference>
<keyword evidence="3" id="KW-1185">Reference proteome</keyword>
<dbReference type="AlphaFoldDB" id="A0A5B7I2K0"/>
<feature type="region of interest" description="Disordered" evidence="1">
    <location>
        <begin position="1"/>
        <end position="35"/>
    </location>
</feature>
<organism evidence="2 3">
    <name type="scientific">Portunus trituberculatus</name>
    <name type="common">Swimming crab</name>
    <name type="synonym">Neptunus trituberculatus</name>
    <dbReference type="NCBI Taxonomy" id="210409"/>
    <lineage>
        <taxon>Eukaryota</taxon>
        <taxon>Metazoa</taxon>
        <taxon>Ecdysozoa</taxon>
        <taxon>Arthropoda</taxon>
        <taxon>Crustacea</taxon>
        <taxon>Multicrustacea</taxon>
        <taxon>Malacostraca</taxon>
        <taxon>Eumalacostraca</taxon>
        <taxon>Eucarida</taxon>
        <taxon>Decapoda</taxon>
        <taxon>Pleocyemata</taxon>
        <taxon>Brachyura</taxon>
        <taxon>Eubrachyura</taxon>
        <taxon>Portunoidea</taxon>
        <taxon>Portunidae</taxon>
        <taxon>Portuninae</taxon>
        <taxon>Portunus</taxon>
    </lineage>
</organism>
<feature type="compositionally biased region" description="Basic and acidic residues" evidence="1">
    <location>
        <begin position="25"/>
        <end position="35"/>
    </location>
</feature>
<comment type="caution">
    <text evidence="2">The sequence shown here is derived from an EMBL/GenBank/DDBJ whole genome shotgun (WGS) entry which is preliminary data.</text>
</comment>
<gene>
    <name evidence="2" type="ORF">E2C01_070070</name>
</gene>
<dbReference type="EMBL" id="VSRR010041634">
    <property type="protein sequence ID" value="MPC75677.1"/>
    <property type="molecule type" value="Genomic_DNA"/>
</dbReference>
<sequence>MPFCQPSSSTLQPSTTTTTTTTTHIWRDSEGEEWTACREENGKKDVGMFVRWGGWKQREDECKAVECGEELP</sequence>
<evidence type="ECO:0000313" key="3">
    <source>
        <dbReference type="Proteomes" id="UP000324222"/>
    </source>
</evidence>
<accession>A0A5B7I2K0</accession>
<feature type="compositionally biased region" description="Polar residues" evidence="1">
    <location>
        <begin position="1"/>
        <end position="14"/>
    </location>
</feature>
<name>A0A5B7I2K0_PORTR</name>